<keyword evidence="2" id="KW-0560">Oxidoreductase</keyword>
<dbReference type="GO" id="GO:0016491">
    <property type="term" value="F:oxidoreductase activity"/>
    <property type="evidence" value="ECO:0007669"/>
    <property type="project" value="UniProtKB-KW"/>
</dbReference>
<evidence type="ECO:0000256" key="3">
    <source>
        <dbReference type="SAM" id="SignalP"/>
    </source>
</evidence>
<dbReference type="InterPro" id="IPR016166">
    <property type="entry name" value="FAD-bd_PCMH"/>
</dbReference>
<dbReference type="PANTHER" id="PTHR13878:SF91">
    <property type="entry name" value="FAD BINDING DOMAIN PROTEIN (AFU_ORTHOLOGUE AFUA_6G12070)-RELATED"/>
    <property type="match status" value="1"/>
</dbReference>
<feature type="signal peptide" evidence="3">
    <location>
        <begin position="1"/>
        <end position="23"/>
    </location>
</feature>
<gene>
    <name evidence="5" type="ORF">FALBO_14176</name>
</gene>
<evidence type="ECO:0000313" key="6">
    <source>
        <dbReference type="Proteomes" id="UP000554235"/>
    </source>
</evidence>
<evidence type="ECO:0000259" key="4">
    <source>
        <dbReference type="PROSITE" id="PS51387"/>
    </source>
</evidence>
<dbReference type="Pfam" id="PF08031">
    <property type="entry name" value="BBE"/>
    <property type="match status" value="1"/>
</dbReference>
<comment type="caution">
    <text evidence="5">The sequence shown here is derived from an EMBL/GenBank/DDBJ whole genome shotgun (WGS) entry which is preliminary data.</text>
</comment>
<dbReference type="SUPFAM" id="SSF56176">
    <property type="entry name" value="FAD-binding/transporter-associated domain-like"/>
    <property type="match status" value="1"/>
</dbReference>
<reference evidence="5 6" key="1">
    <citation type="submission" date="2020-01" db="EMBL/GenBank/DDBJ databases">
        <title>Identification and distribution of gene clusters putatively required for synthesis of sphingolipid metabolism inhibitors in phylogenetically diverse species of the filamentous fungus Fusarium.</title>
        <authorList>
            <person name="Kim H.-S."/>
            <person name="Busman M."/>
            <person name="Brown D.W."/>
            <person name="Divon H."/>
            <person name="Uhlig S."/>
            <person name="Proctor R.H."/>
        </authorList>
    </citation>
    <scope>NUCLEOTIDE SEQUENCE [LARGE SCALE GENOMIC DNA]</scope>
    <source>
        <strain evidence="5 6">NRRL 20459</strain>
    </source>
</reference>
<dbReference type="InterPro" id="IPR016169">
    <property type="entry name" value="FAD-bd_PCMH_sub2"/>
</dbReference>
<evidence type="ECO:0000256" key="1">
    <source>
        <dbReference type="ARBA" id="ARBA00005466"/>
    </source>
</evidence>
<keyword evidence="6" id="KW-1185">Reference proteome</keyword>
<dbReference type="Pfam" id="PF01565">
    <property type="entry name" value="FAD_binding_4"/>
    <property type="match status" value="1"/>
</dbReference>
<evidence type="ECO:0000313" key="5">
    <source>
        <dbReference type="EMBL" id="KAF4459082.1"/>
    </source>
</evidence>
<comment type="similarity">
    <text evidence="1">Belongs to the oxygen-dependent FAD-linked oxidoreductase family.</text>
</comment>
<protein>
    <submittedName>
        <fullName evidence="5">Isoamyl alcohol oxidase</fullName>
    </submittedName>
</protein>
<proteinExistence type="inferred from homology"/>
<dbReference type="Proteomes" id="UP000554235">
    <property type="component" value="Unassembled WGS sequence"/>
</dbReference>
<dbReference type="PROSITE" id="PS51387">
    <property type="entry name" value="FAD_PCMH"/>
    <property type="match status" value="1"/>
</dbReference>
<feature type="domain" description="FAD-binding PCMH-type" evidence="4">
    <location>
        <begin position="190"/>
        <end position="374"/>
    </location>
</feature>
<dbReference type="GO" id="GO:0071949">
    <property type="term" value="F:FAD binding"/>
    <property type="evidence" value="ECO:0007669"/>
    <property type="project" value="InterPro"/>
</dbReference>
<dbReference type="PANTHER" id="PTHR13878">
    <property type="entry name" value="GULONOLACTONE OXIDASE"/>
    <property type="match status" value="1"/>
</dbReference>
<feature type="chain" id="PRO_5034019521" evidence="3">
    <location>
        <begin position="24"/>
        <end position="661"/>
    </location>
</feature>
<name>A0A8H4KXF8_9HYPO</name>
<dbReference type="OrthoDB" id="9983560at2759"/>
<dbReference type="InterPro" id="IPR050432">
    <property type="entry name" value="FAD-linked_Oxidoreductases_BP"/>
</dbReference>
<dbReference type="InterPro" id="IPR012951">
    <property type="entry name" value="BBE"/>
</dbReference>
<dbReference type="EMBL" id="JAADYS010002263">
    <property type="protein sequence ID" value="KAF4459082.1"/>
    <property type="molecule type" value="Genomic_DNA"/>
</dbReference>
<dbReference type="Gene3D" id="3.30.465.10">
    <property type="match status" value="2"/>
</dbReference>
<sequence>MQLSRRALLSGLVAFWACQHVAAQTIVVNGKKVANAQLAANSDNVNEASEIVSGDYLPEEQTQLTDGVLSKLAKLKLSDVSLLYFGDAVQGDEGDSRPKCKAFPGDKLWPSDATWHVLDLVTGSSLIKNVPLAAVCYNNTAVYDEARCSEVVDQWTNSSLHISDPTSVMSPLYEGLTCQPSKNPDGKCTLGGYPTYSVDAHNVAHIQLGVNFARSRNFRLVIKNTGHDFNGRSAGAGALSIWTHRFKSIQHIDKYETSSYSGPALKVGAGVVGAELYEAAEKYGVTAVGGEGLSVGYAGGYLAGGGHSPMSTLYGMGADQATYLQVLSIQVITADGRFLTASEDENADLFWALRGGGGSTYGVVTSYTVRVFPKIKVAVMSFSFSTSKTISHDTFWAAVRAYWELIPTFNDAGNYEYWNVWNIDSETVVFNMVPWFAPGHSLADLKALVAPLFKKWEELGIKPEVTESEHDSYYPAWKAGFPRELVGGSVSKTAGRLFPRENFVNPAKFNATYEALKSVSDNGGQIIGFGITGGPGPYPDNAVNPAWRDAAMWAISVINWPEGSSWDVIAEQSKKLTNDWMKPWRDVSPGSGAYASESDVTEPDFKQSFYGADKYDRLLSIKDKVDPTGLFYALQGVGSDRWYVTNQVEGVPTQNGRLCRV</sequence>
<dbReference type="AlphaFoldDB" id="A0A8H4KXF8"/>
<evidence type="ECO:0000256" key="2">
    <source>
        <dbReference type="ARBA" id="ARBA00023002"/>
    </source>
</evidence>
<accession>A0A8H4KXF8</accession>
<dbReference type="InterPro" id="IPR006094">
    <property type="entry name" value="Oxid_FAD_bind_N"/>
</dbReference>
<organism evidence="5 6">
    <name type="scientific">Fusarium albosuccineum</name>
    <dbReference type="NCBI Taxonomy" id="1237068"/>
    <lineage>
        <taxon>Eukaryota</taxon>
        <taxon>Fungi</taxon>
        <taxon>Dikarya</taxon>
        <taxon>Ascomycota</taxon>
        <taxon>Pezizomycotina</taxon>
        <taxon>Sordariomycetes</taxon>
        <taxon>Hypocreomycetidae</taxon>
        <taxon>Hypocreales</taxon>
        <taxon>Nectriaceae</taxon>
        <taxon>Fusarium</taxon>
        <taxon>Fusarium decemcellulare species complex</taxon>
    </lineage>
</organism>
<keyword evidence="3" id="KW-0732">Signal</keyword>
<dbReference type="InterPro" id="IPR036318">
    <property type="entry name" value="FAD-bd_PCMH-like_sf"/>
</dbReference>